<proteinExistence type="predicted"/>
<evidence type="ECO:0000313" key="3">
    <source>
        <dbReference type="Proteomes" id="UP000663845"/>
    </source>
</evidence>
<protein>
    <submittedName>
        <fullName evidence="2">Uncharacterized protein</fullName>
    </submittedName>
</protein>
<evidence type="ECO:0000313" key="2">
    <source>
        <dbReference type="EMBL" id="CAF1187155.1"/>
    </source>
</evidence>
<accession>A0A814VEQ7</accession>
<keyword evidence="1" id="KW-0472">Membrane</keyword>
<reference evidence="2" key="1">
    <citation type="submission" date="2021-02" db="EMBL/GenBank/DDBJ databases">
        <authorList>
            <person name="Nowell W R."/>
        </authorList>
    </citation>
    <scope>NUCLEOTIDE SEQUENCE</scope>
</reference>
<name>A0A814VEQ7_9BILA</name>
<evidence type="ECO:0000256" key="1">
    <source>
        <dbReference type="SAM" id="Phobius"/>
    </source>
</evidence>
<feature type="transmembrane region" description="Helical" evidence="1">
    <location>
        <begin position="65"/>
        <end position="87"/>
    </location>
</feature>
<dbReference type="EMBL" id="CAJNOG010000344">
    <property type="protein sequence ID" value="CAF1187155.1"/>
    <property type="molecule type" value="Genomic_DNA"/>
</dbReference>
<dbReference type="Proteomes" id="UP000663845">
    <property type="component" value="Unassembled WGS sequence"/>
</dbReference>
<organism evidence="2 3">
    <name type="scientific">Adineta steineri</name>
    <dbReference type="NCBI Taxonomy" id="433720"/>
    <lineage>
        <taxon>Eukaryota</taxon>
        <taxon>Metazoa</taxon>
        <taxon>Spiralia</taxon>
        <taxon>Gnathifera</taxon>
        <taxon>Rotifera</taxon>
        <taxon>Eurotatoria</taxon>
        <taxon>Bdelloidea</taxon>
        <taxon>Adinetida</taxon>
        <taxon>Adinetidae</taxon>
        <taxon>Adineta</taxon>
    </lineage>
</organism>
<dbReference type="AlphaFoldDB" id="A0A814VEQ7"/>
<gene>
    <name evidence="2" type="ORF">JYZ213_LOCUS26123</name>
</gene>
<sequence length="89" mass="9461">MEDINNIHNSTIILSASTSIADFSTTSTTVLMLEMITTSQTNSLTNTTTQLSSGMDSDSESSDNAAAALNLNSKLFALLFCAFMISINN</sequence>
<keyword evidence="1" id="KW-1133">Transmembrane helix</keyword>
<comment type="caution">
    <text evidence="2">The sequence shown here is derived from an EMBL/GenBank/DDBJ whole genome shotgun (WGS) entry which is preliminary data.</text>
</comment>
<keyword evidence="1" id="KW-0812">Transmembrane</keyword>